<keyword evidence="8" id="KW-0653">Protein transport</keyword>
<evidence type="ECO:0000256" key="11">
    <source>
        <dbReference type="SAM" id="MobiDB-lite"/>
    </source>
</evidence>
<dbReference type="FunFam" id="1.10.10.1440:FF:000001">
    <property type="entry name" value="phosphorylated adapter RNA export protein-like"/>
    <property type="match status" value="1"/>
</dbReference>
<protein>
    <recommendedName>
        <fullName evidence="4">Phosphorylated adapter RNA export protein</fullName>
    </recommendedName>
    <alternativeName>
        <fullName evidence="10">RNA U small nuclear RNA export adapter protein</fullName>
    </alternativeName>
</protein>
<dbReference type="InterPro" id="IPR039047">
    <property type="entry name" value="PHAX"/>
</dbReference>
<evidence type="ECO:0000256" key="7">
    <source>
        <dbReference type="ARBA" id="ARBA00022884"/>
    </source>
</evidence>
<feature type="compositionally biased region" description="Acidic residues" evidence="11">
    <location>
        <begin position="1"/>
        <end position="19"/>
    </location>
</feature>
<dbReference type="AlphaFoldDB" id="A0AAD5L6Q3"/>
<keyword evidence="14" id="KW-1185">Reference proteome</keyword>
<evidence type="ECO:0000256" key="5">
    <source>
        <dbReference type="ARBA" id="ARBA00022448"/>
    </source>
</evidence>
<evidence type="ECO:0000313" key="13">
    <source>
        <dbReference type="EMBL" id="KAI9556748.1"/>
    </source>
</evidence>
<evidence type="ECO:0000256" key="6">
    <source>
        <dbReference type="ARBA" id="ARBA00022490"/>
    </source>
</evidence>
<reference evidence="13 14" key="1">
    <citation type="submission" date="2022-05" db="EMBL/GenBank/DDBJ databases">
        <title>A multi-omics perspective on studying reproductive biology in Daphnia sinensis.</title>
        <authorList>
            <person name="Jia J."/>
        </authorList>
    </citation>
    <scope>NUCLEOTIDE SEQUENCE [LARGE SCALE GENOMIC DNA]</scope>
    <source>
        <strain evidence="13 14">WSL</strain>
    </source>
</reference>
<comment type="similarity">
    <text evidence="3">Belongs to the PHAX family.</text>
</comment>
<keyword evidence="9" id="KW-0539">Nucleus</keyword>
<evidence type="ECO:0000256" key="10">
    <source>
        <dbReference type="ARBA" id="ARBA00030834"/>
    </source>
</evidence>
<accession>A0AAD5L6Q3</accession>
<keyword evidence="6" id="KW-0963">Cytoplasm</keyword>
<evidence type="ECO:0000256" key="4">
    <source>
        <dbReference type="ARBA" id="ARBA00016856"/>
    </source>
</evidence>
<keyword evidence="7" id="KW-0694">RNA-binding</keyword>
<sequence>MQNLDESEDGEISDDDGDIEPYTALERPTSFAPVHQPLKQVAEDTEESTESSSSEDSSSDEGQRPAKRRKKSDIYVTKPTQPSRKHNVWSTVVFEDQFEQDLKDINVHHSKHYLDRSRDVESYNYVLCMKNRLEEEDLDEKTEQRIRKKIADLDEKYGGETPVIVEDPVAEDFEQSLQKTQKLLSSRKRKMEQRDTQPQNTVQRPRSRTQLRRVEDLTVTESSTVLEVAQDITVKLHEEKMDLILRVVEIIGKELTIKLFRETQETENDGGIMVADGSRRRTPGGVFLYLLRNHEEIPMEKIREVFSQETRAKEQHKRTIRAKRRQAQAEKLKQSLSSANTLPELPTRAELEIQKSQRDSQVVPTEGMTQLPPATMMVPIDSEIAENEVVDIQFDCE</sequence>
<feature type="region of interest" description="Disordered" evidence="11">
    <location>
        <begin position="182"/>
        <end position="209"/>
    </location>
</feature>
<evidence type="ECO:0000313" key="14">
    <source>
        <dbReference type="Proteomes" id="UP000820818"/>
    </source>
</evidence>
<organism evidence="13 14">
    <name type="scientific">Daphnia sinensis</name>
    <dbReference type="NCBI Taxonomy" id="1820382"/>
    <lineage>
        <taxon>Eukaryota</taxon>
        <taxon>Metazoa</taxon>
        <taxon>Ecdysozoa</taxon>
        <taxon>Arthropoda</taxon>
        <taxon>Crustacea</taxon>
        <taxon>Branchiopoda</taxon>
        <taxon>Diplostraca</taxon>
        <taxon>Cladocera</taxon>
        <taxon>Anomopoda</taxon>
        <taxon>Daphniidae</taxon>
        <taxon>Daphnia</taxon>
        <taxon>Daphnia similis group</taxon>
    </lineage>
</organism>
<evidence type="ECO:0000256" key="1">
    <source>
        <dbReference type="ARBA" id="ARBA00004123"/>
    </source>
</evidence>
<dbReference type="Pfam" id="PF10258">
    <property type="entry name" value="PHAX_RNA-bd"/>
    <property type="match status" value="1"/>
</dbReference>
<dbReference type="GO" id="GO:0005737">
    <property type="term" value="C:cytoplasm"/>
    <property type="evidence" value="ECO:0007669"/>
    <property type="project" value="UniProtKB-SubCell"/>
</dbReference>
<dbReference type="EMBL" id="WJBH02000006">
    <property type="protein sequence ID" value="KAI9556748.1"/>
    <property type="molecule type" value="Genomic_DNA"/>
</dbReference>
<name>A0AAD5L6Q3_9CRUS</name>
<dbReference type="GO" id="GO:0003723">
    <property type="term" value="F:RNA binding"/>
    <property type="evidence" value="ECO:0007669"/>
    <property type="project" value="UniProtKB-KW"/>
</dbReference>
<evidence type="ECO:0000259" key="12">
    <source>
        <dbReference type="Pfam" id="PF10258"/>
    </source>
</evidence>
<evidence type="ECO:0000256" key="9">
    <source>
        <dbReference type="ARBA" id="ARBA00023242"/>
    </source>
</evidence>
<dbReference type="PANTHER" id="PTHR13135">
    <property type="entry name" value="CYTOSOLIC RESINIFERATOXIN BINDING PROTEIN RBP-26"/>
    <property type="match status" value="1"/>
</dbReference>
<dbReference type="PANTHER" id="PTHR13135:SF0">
    <property type="entry name" value="PHOSPHORYLATED ADAPTER RNA EXPORT PROTEIN"/>
    <property type="match status" value="1"/>
</dbReference>
<evidence type="ECO:0000256" key="8">
    <source>
        <dbReference type="ARBA" id="ARBA00022927"/>
    </source>
</evidence>
<feature type="region of interest" description="Disordered" evidence="11">
    <location>
        <begin position="315"/>
        <end position="347"/>
    </location>
</feature>
<feature type="compositionally biased region" description="Basic residues" evidence="11">
    <location>
        <begin position="315"/>
        <end position="326"/>
    </location>
</feature>
<proteinExistence type="inferred from homology"/>
<dbReference type="GO" id="GO:0015031">
    <property type="term" value="P:protein transport"/>
    <property type="evidence" value="ECO:0007669"/>
    <property type="project" value="UniProtKB-KW"/>
</dbReference>
<gene>
    <name evidence="13" type="ORF">GHT06_016539</name>
</gene>
<dbReference type="GO" id="GO:0005634">
    <property type="term" value="C:nucleus"/>
    <property type="evidence" value="ECO:0007669"/>
    <property type="project" value="UniProtKB-SubCell"/>
</dbReference>
<keyword evidence="5" id="KW-0813">Transport</keyword>
<comment type="subcellular location">
    <subcellularLocation>
        <location evidence="2">Cytoplasm</location>
    </subcellularLocation>
    <subcellularLocation>
        <location evidence="1">Nucleus</location>
    </subcellularLocation>
</comment>
<comment type="caution">
    <text evidence="13">The sequence shown here is derived from an EMBL/GenBank/DDBJ whole genome shotgun (WGS) entry which is preliminary data.</text>
</comment>
<dbReference type="Gene3D" id="1.10.10.1440">
    <property type="entry name" value="PHAX RNA-binding domain"/>
    <property type="match status" value="1"/>
</dbReference>
<dbReference type="GO" id="GO:0006408">
    <property type="term" value="P:snRNA export from nucleus"/>
    <property type="evidence" value="ECO:0007669"/>
    <property type="project" value="InterPro"/>
</dbReference>
<dbReference type="InterPro" id="IPR019385">
    <property type="entry name" value="PHAX_RNA-binding_domain"/>
</dbReference>
<evidence type="ECO:0000256" key="2">
    <source>
        <dbReference type="ARBA" id="ARBA00004496"/>
    </source>
</evidence>
<dbReference type="InterPro" id="IPR038092">
    <property type="entry name" value="PHAX_RNA-binding_sf"/>
</dbReference>
<feature type="region of interest" description="Disordered" evidence="11">
    <location>
        <begin position="1"/>
        <end position="82"/>
    </location>
</feature>
<feature type="domain" description="Phosphorylated adapter RNA export protein RNA-binding" evidence="12">
    <location>
        <begin position="228"/>
        <end position="310"/>
    </location>
</feature>
<evidence type="ECO:0000256" key="3">
    <source>
        <dbReference type="ARBA" id="ARBA00006094"/>
    </source>
</evidence>
<dbReference type="Proteomes" id="UP000820818">
    <property type="component" value="Linkage Group LG6"/>
</dbReference>